<dbReference type="Gene3D" id="3.90.190.20">
    <property type="entry name" value="Mur ligase, C-terminal domain"/>
    <property type="match status" value="1"/>
</dbReference>
<dbReference type="GO" id="GO:0005737">
    <property type="term" value="C:cytoplasm"/>
    <property type="evidence" value="ECO:0007669"/>
    <property type="project" value="TreeGrafter"/>
</dbReference>
<feature type="domain" description="Mur ligase central" evidence="13">
    <location>
        <begin position="126"/>
        <end position="356"/>
    </location>
</feature>
<proteinExistence type="inferred from homology"/>
<dbReference type="GO" id="GO:0046872">
    <property type="term" value="F:metal ion binding"/>
    <property type="evidence" value="ECO:0007669"/>
    <property type="project" value="UniProtKB-KW"/>
</dbReference>
<dbReference type="Pfam" id="PF02875">
    <property type="entry name" value="Mur_ligase_C"/>
    <property type="match status" value="1"/>
</dbReference>
<dbReference type="InterPro" id="IPR036565">
    <property type="entry name" value="Mur-like_cat_sf"/>
</dbReference>
<evidence type="ECO:0000313" key="14">
    <source>
        <dbReference type="EMBL" id="SDH98202.1"/>
    </source>
</evidence>
<dbReference type="SUPFAM" id="SSF53244">
    <property type="entry name" value="MurD-like peptide ligases, peptide-binding domain"/>
    <property type="match status" value="1"/>
</dbReference>
<comment type="catalytic activity">
    <reaction evidence="10">
        <text>(6S)-5,6,7,8-tetrahydrofolyl-(gamma-L-Glu)(n) + L-glutamate + ATP = (6S)-5,6,7,8-tetrahydrofolyl-(gamma-L-Glu)(n+1) + ADP + phosphate + H(+)</text>
        <dbReference type="Rhea" id="RHEA:10580"/>
        <dbReference type="Rhea" id="RHEA-COMP:14738"/>
        <dbReference type="Rhea" id="RHEA-COMP:14740"/>
        <dbReference type="ChEBI" id="CHEBI:15378"/>
        <dbReference type="ChEBI" id="CHEBI:29985"/>
        <dbReference type="ChEBI" id="CHEBI:30616"/>
        <dbReference type="ChEBI" id="CHEBI:43474"/>
        <dbReference type="ChEBI" id="CHEBI:141005"/>
        <dbReference type="ChEBI" id="CHEBI:456216"/>
        <dbReference type="EC" id="6.3.2.17"/>
    </reaction>
</comment>
<evidence type="ECO:0000256" key="1">
    <source>
        <dbReference type="ARBA" id="ARBA00001946"/>
    </source>
</evidence>
<evidence type="ECO:0000256" key="11">
    <source>
        <dbReference type="SAM" id="MobiDB-lite"/>
    </source>
</evidence>
<comment type="cofactor">
    <cofactor evidence="1">
        <name>Mg(2+)</name>
        <dbReference type="ChEBI" id="CHEBI:18420"/>
    </cofactor>
</comment>
<keyword evidence="4" id="KW-0436">Ligase</keyword>
<gene>
    <name evidence="14" type="ORF">SAMN04489720_3082</name>
</gene>
<dbReference type="Gene3D" id="3.40.1190.10">
    <property type="entry name" value="Mur-like, catalytic domain"/>
    <property type="match status" value="1"/>
</dbReference>
<dbReference type="EMBL" id="LT629695">
    <property type="protein sequence ID" value="SDH98202.1"/>
    <property type="molecule type" value="Genomic_DNA"/>
</dbReference>
<dbReference type="PANTHER" id="PTHR11136">
    <property type="entry name" value="FOLYLPOLYGLUTAMATE SYNTHASE-RELATED"/>
    <property type="match status" value="1"/>
</dbReference>
<evidence type="ECO:0000256" key="8">
    <source>
        <dbReference type="ARBA" id="ARBA00022842"/>
    </source>
</evidence>
<dbReference type="OrthoDB" id="9809356at2"/>
<comment type="similarity">
    <text evidence="2">Belongs to the folylpolyglutamate synthase family.</text>
</comment>
<feature type="compositionally biased region" description="Acidic residues" evidence="11">
    <location>
        <begin position="19"/>
        <end position="46"/>
    </location>
</feature>
<sequence length="525" mass="55515">MSDDRDPRHPEPTRRNADGDEMNAWDDAYEEEVDVDGEAIDLDDLESGGGIPFPSADADEDDEGAEQDATDERILDSLEDREAADAAYAQLLERAGETAIEPRLAATARAVELLGDPQRSYGVVHVTGTNGKGSTARIAESLLRAHGLRTGLLTSPHLERVTERILIDGEPVSDAVFARVWDEIAPFLDLVDGELEQGGQRRLTFFEAITVLAYAIFADAPVEVAVVEVGMGGTWDSTNVADGDVAVLTPIALDHTNRLGSTVEAIATEKAGIVKPGAIVVTAEQEPGVLAIIEARAAEVGASRVLVEGRDFERESTLAVGGQLVTIRGLAAAYEDQPLPLLGRHQGQNAALALVAVEAFLGGGTRPIAQDVLSTAFGAVTSPGRLEVIGTDPSVVVDAAHNPHGAQALGVALQEVFAFEHVQLVVGMVEGKDVAGVLRILEPHVEEVVVTQSDSERAVPADDLARVAVEVFGAERVSVEPVLERAVEAAREQAEDRGGAVVVTGSITLLGAVQAKARAERWMHR</sequence>
<organism evidence="14 15">
    <name type="scientific">Agrococcus jejuensis</name>
    <dbReference type="NCBI Taxonomy" id="399736"/>
    <lineage>
        <taxon>Bacteria</taxon>
        <taxon>Bacillati</taxon>
        <taxon>Actinomycetota</taxon>
        <taxon>Actinomycetes</taxon>
        <taxon>Micrococcales</taxon>
        <taxon>Microbacteriaceae</taxon>
        <taxon>Agrococcus</taxon>
    </lineage>
</organism>
<evidence type="ECO:0000313" key="15">
    <source>
        <dbReference type="Proteomes" id="UP000198822"/>
    </source>
</evidence>
<evidence type="ECO:0000256" key="7">
    <source>
        <dbReference type="ARBA" id="ARBA00022840"/>
    </source>
</evidence>
<evidence type="ECO:0000256" key="6">
    <source>
        <dbReference type="ARBA" id="ARBA00022741"/>
    </source>
</evidence>
<keyword evidence="15" id="KW-1185">Reference proteome</keyword>
<dbReference type="EC" id="6.3.2.17" evidence="3"/>
<evidence type="ECO:0000259" key="12">
    <source>
        <dbReference type="Pfam" id="PF02875"/>
    </source>
</evidence>
<dbReference type="InterPro" id="IPR004101">
    <property type="entry name" value="Mur_ligase_C"/>
</dbReference>
<dbReference type="SUPFAM" id="SSF53623">
    <property type="entry name" value="MurD-like peptide ligases, catalytic domain"/>
    <property type="match status" value="1"/>
</dbReference>
<dbReference type="FunFam" id="3.40.1190.10:FF:000011">
    <property type="entry name" value="Folylpolyglutamate synthase/dihydrofolate synthase"/>
    <property type="match status" value="1"/>
</dbReference>
<dbReference type="Proteomes" id="UP000198822">
    <property type="component" value="Chromosome I"/>
</dbReference>
<keyword evidence="7" id="KW-0067">ATP-binding</keyword>
<evidence type="ECO:0000256" key="9">
    <source>
        <dbReference type="ARBA" id="ARBA00030592"/>
    </source>
</evidence>
<evidence type="ECO:0000256" key="2">
    <source>
        <dbReference type="ARBA" id="ARBA00008276"/>
    </source>
</evidence>
<dbReference type="GO" id="GO:0004326">
    <property type="term" value="F:tetrahydrofolylpolyglutamate synthase activity"/>
    <property type="evidence" value="ECO:0007669"/>
    <property type="project" value="UniProtKB-EC"/>
</dbReference>
<dbReference type="InterPro" id="IPR013221">
    <property type="entry name" value="Mur_ligase_cen"/>
</dbReference>
<evidence type="ECO:0000256" key="4">
    <source>
        <dbReference type="ARBA" id="ARBA00022598"/>
    </source>
</evidence>
<accession>A0A1G8GV26</accession>
<feature type="compositionally biased region" description="Basic and acidic residues" evidence="11">
    <location>
        <begin position="1"/>
        <end position="18"/>
    </location>
</feature>
<feature type="domain" description="Mur ligase C-terminal" evidence="12">
    <location>
        <begin position="384"/>
        <end position="506"/>
    </location>
</feature>
<feature type="compositionally biased region" description="Acidic residues" evidence="11">
    <location>
        <begin position="57"/>
        <end position="69"/>
    </location>
</feature>
<keyword evidence="5" id="KW-0479">Metal-binding</keyword>
<dbReference type="PANTHER" id="PTHR11136:SF0">
    <property type="entry name" value="DIHYDROFOLATE SYNTHETASE-RELATED"/>
    <property type="match status" value="1"/>
</dbReference>
<dbReference type="InterPro" id="IPR001645">
    <property type="entry name" value="Folylpolyglutamate_synth"/>
</dbReference>
<dbReference type="GO" id="GO:0005524">
    <property type="term" value="F:ATP binding"/>
    <property type="evidence" value="ECO:0007669"/>
    <property type="project" value="UniProtKB-KW"/>
</dbReference>
<dbReference type="STRING" id="399736.SAMN04489720_3082"/>
<dbReference type="RefSeq" id="WP_092506455.1">
    <property type="nucleotide sequence ID" value="NZ_LT629695.1"/>
</dbReference>
<evidence type="ECO:0000256" key="3">
    <source>
        <dbReference type="ARBA" id="ARBA00013025"/>
    </source>
</evidence>
<evidence type="ECO:0000256" key="10">
    <source>
        <dbReference type="ARBA" id="ARBA00047493"/>
    </source>
</evidence>
<dbReference type="NCBIfam" id="TIGR01499">
    <property type="entry name" value="folC"/>
    <property type="match status" value="1"/>
</dbReference>
<protein>
    <recommendedName>
        <fullName evidence="3">tetrahydrofolate synthase</fullName>
        <ecNumber evidence="3">6.3.2.17</ecNumber>
    </recommendedName>
    <alternativeName>
        <fullName evidence="9">Tetrahydrofolylpolyglutamate synthase</fullName>
    </alternativeName>
</protein>
<dbReference type="InterPro" id="IPR036615">
    <property type="entry name" value="Mur_ligase_C_dom_sf"/>
</dbReference>
<dbReference type="Pfam" id="PF08245">
    <property type="entry name" value="Mur_ligase_M"/>
    <property type="match status" value="1"/>
</dbReference>
<evidence type="ECO:0000256" key="5">
    <source>
        <dbReference type="ARBA" id="ARBA00022723"/>
    </source>
</evidence>
<dbReference type="GO" id="GO:0008841">
    <property type="term" value="F:dihydrofolate synthase activity"/>
    <property type="evidence" value="ECO:0007669"/>
    <property type="project" value="TreeGrafter"/>
</dbReference>
<evidence type="ECO:0000259" key="13">
    <source>
        <dbReference type="Pfam" id="PF08245"/>
    </source>
</evidence>
<keyword evidence="8" id="KW-0460">Magnesium</keyword>
<dbReference type="AlphaFoldDB" id="A0A1G8GV26"/>
<keyword evidence="6" id="KW-0547">Nucleotide-binding</keyword>
<name>A0A1G8GV26_9MICO</name>
<feature type="region of interest" description="Disordered" evidence="11">
    <location>
        <begin position="1"/>
        <end position="69"/>
    </location>
</feature>
<reference evidence="15" key="1">
    <citation type="submission" date="2016-10" db="EMBL/GenBank/DDBJ databases">
        <authorList>
            <person name="Varghese N."/>
            <person name="Submissions S."/>
        </authorList>
    </citation>
    <scope>NUCLEOTIDE SEQUENCE [LARGE SCALE GENOMIC DNA]</scope>
    <source>
        <strain evidence="15">DSM 22002</strain>
    </source>
</reference>